<gene>
    <name evidence="1" type="ORF">JZ751_003201</name>
</gene>
<evidence type="ECO:0000313" key="1">
    <source>
        <dbReference type="EMBL" id="KAG9336853.1"/>
    </source>
</evidence>
<feature type="non-terminal residue" evidence="1">
    <location>
        <position position="1"/>
    </location>
</feature>
<keyword evidence="2" id="KW-1185">Reference proteome</keyword>
<organism evidence="1 2">
    <name type="scientific">Albula glossodonta</name>
    <name type="common">roundjaw bonefish</name>
    <dbReference type="NCBI Taxonomy" id="121402"/>
    <lineage>
        <taxon>Eukaryota</taxon>
        <taxon>Metazoa</taxon>
        <taxon>Chordata</taxon>
        <taxon>Craniata</taxon>
        <taxon>Vertebrata</taxon>
        <taxon>Euteleostomi</taxon>
        <taxon>Actinopterygii</taxon>
        <taxon>Neopterygii</taxon>
        <taxon>Teleostei</taxon>
        <taxon>Albuliformes</taxon>
        <taxon>Albulidae</taxon>
        <taxon>Albula</taxon>
    </lineage>
</organism>
<dbReference type="Proteomes" id="UP000824540">
    <property type="component" value="Unassembled WGS sequence"/>
</dbReference>
<name>A0A8T2N8X2_9TELE</name>
<protein>
    <submittedName>
        <fullName evidence="1">Uncharacterized protein</fullName>
    </submittedName>
</protein>
<proteinExistence type="predicted"/>
<accession>A0A8T2N8X2</accession>
<sequence length="264" mass="29938">MEAEPEPFRVFWTMLEMVLDAGGKMMSMRYEKMRIWRLPIREPIPHFKGSCVCVSQLPAEPCFSCDYRFASPSEAPRVISAARPHPGREPRRRCGRTFGIQKENLSEMRSCSFPLGPWPHSSLGQCLTLRPQLHTAALQPGEGTISQPVRQMEVNESADANLFISITSERQTPTPPTLPPTLSVSPHPNLLIFSTSQIVIYKMVFRIPGEIHELTTLYSHIRCSSLELGAGNLKIALEHFHTTHMLLWFYTCYTHTSFLLLSVL</sequence>
<comment type="caution">
    <text evidence="1">The sequence shown here is derived from an EMBL/GenBank/DDBJ whole genome shotgun (WGS) entry which is preliminary data.</text>
</comment>
<reference evidence="1" key="1">
    <citation type="thesis" date="2021" institute="BYU ScholarsArchive" country="Provo, UT, USA">
        <title>Applications of and Algorithms for Genome Assembly and Genomic Analyses with an Emphasis on Marine Teleosts.</title>
        <authorList>
            <person name="Pickett B.D."/>
        </authorList>
    </citation>
    <scope>NUCLEOTIDE SEQUENCE</scope>
    <source>
        <strain evidence="1">HI-2016</strain>
    </source>
</reference>
<dbReference type="AlphaFoldDB" id="A0A8T2N8X2"/>
<dbReference type="EMBL" id="JAFBMS010000102">
    <property type="protein sequence ID" value="KAG9336853.1"/>
    <property type="molecule type" value="Genomic_DNA"/>
</dbReference>
<evidence type="ECO:0000313" key="2">
    <source>
        <dbReference type="Proteomes" id="UP000824540"/>
    </source>
</evidence>